<dbReference type="InterPro" id="IPR052583">
    <property type="entry name" value="ATP-helicase/E3_Ub-Ligase"/>
</dbReference>
<dbReference type="PROSITE" id="PS00518">
    <property type="entry name" value="ZF_RING_1"/>
    <property type="match status" value="1"/>
</dbReference>
<dbReference type="InterPro" id="IPR027417">
    <property type="entry name" value="P-loop_NTPase"/>
</dbReference>
<feature type="region of interest" description="Disordered" evidence="8">
    <location>
        <begin position="1257"/>
        <end position="1281"/>
    </location>
</feature>
<dbReference type="GO" id="GO:0005524">
    <property type="term" value="F:ATP binding"/>
    <property type="evidence" value="ECO:0007669"/>
    <property type="project" value="InterPro"/>
</dbReference>
<dbReference type="SMART" id="SM00487">
    <property type="entry name" value="DEXDc"/>
    <property type="match status" value="1"/>
</dbReference>
<feature type="compositionally biased region" description="Polar residues" evidence="8">
    <location>
        <begin position="1777"/>
        <end position="1796"/>
    </location>
</feature>
<reference evidence="12 13" key="1">
    <citation type="submission" date="2015-05" db="EMBL/GenBank/DDBJ databases">
        <authorList>
            <person name="Wang D.B."/>
            <person name="Wang M."/>
        </authorList>
    </citation>
    <scope>NUCLEOTIDE SEQUENCE [LARGE SCALE GENOMIC DNA]</scope>
    <source>
        <strain evidence="12">VL1</strain>
    </source>
</reference>
<keyword evidence="13" id="KW-1185">Reference proteome</keyword>
<dbReference type="STRING" id="100787.A0A0G4MDY9"/>
<dbReference type="SMART" id="SM00256">
    <property type="entry name" value="FBOX"/>
    <property type="match status" value="1"/>
</dbReference>
<dbReference type="EMBL" id="CVQH01022083">
    <property type="protein sequence ID" value="CRK32351.1"/>
    <property type="molecule type" value="Genomic_DNA"/>
</dbReference>
<dbReference type="PROSITE" id="PS50089">
    <property type="entry name" value="ZF_RING_2"/>
    <property type="match status" value="1"/>
</dbReference>
<evidence type="ECO:0000256" key="4">
    <source>
        <dbReference type="ARBA" id="ARBA00022833"/>
    </source>
</evidence>
<dbReference type="InterPro" id="IPR001810">
    <property type="entry name" value="F-box_dom"/>
</dbReference>
<evidence type="ECO:0000256" key="2">
    <source>
        <dbReference type="ARBA" id="ARBA00022741"/>
    </source>
</evidence>
<dbReference type="SUPFAM" id="SSF81383">
    <property type="entry name" value="F-box domain"/>
    <property type="match status" value="1"/>
</dbReference>
<dbReference type="GO" id="GO:0006974">
    <property type="term" value="P:DNA damage response"/>
    <property type="evidence" value="ECO:0007669"/>
    <property type="project" value="TreeGrafter"/>
</dbReference>
<dbReference type="PROSITE" id="PS51192">
    <property type="entry name" value="HELICASE_ATP_BIND_1"/>
    <property type="match status" value="1"/>
</dbReference>
<feature type="domain" description="RING-type" evidence="9">
    <location>
        <begin position="1123"/>
        <end position="1161"/>
    </location>
</feature>
<accession>A0A0G4MDY9</accession>
<evidence type="ECO:0000256" key="1">
    <source>
        <dbReference type="ARBA" id="ARBA00022723"/>
    </source>
</evidence>
<evidence type="ECO:0000256" key="8">
    <source>
        <dbReference type="SAM" id="MobiDB-lite"/>
    </source>
</evidence>
<dbReference type="PANTHER" id="PTHR45865">
    <property type="entry name" value="E3 UBIQUITIN-PROTEIN LIGASE SHPRH FAMILY MEMBER"/>
    <property type="match status" value="1"/>
</dbReference>
<feature type="region of interest" description="Disordered" evidence="8">
    <location>
        <begin position="1775"/>
        <end position="1817"/>
    </location>
</feature>
<keyword evidence="5" id="KW-0067">ATP-binding</keyword>
<gene>
    <name evidence="12" type="ORF">BN1708_005740</name>
</gene>
<dbReference type="SUPFAM" id="SSF52540">
    <property type="entry name" value="P-loop containing nucleoside triphosphate hydrolases"/>
    <property type="match status" value="1"/>
</dbReference>
<feature type="domain" description="Helicase ATP-binding" evidence="11">
    <location>
        <begin position="323"/>
        <end position="524"/>
    </location>
</feature>
<dbReference type="Gene3D" id="3.40.50.10810">
    <property type="entry name" value="Tandem AAA-ATPase domain"/>
    <property type="match status" value="1"/>
</dbReference>
<keyword evidence="4" id="KW-0862">Zinc</keyword>
<evidence type="ECO:0000259" key="10">
    <source>
        <dbReference type="PROSITE" id="PS50181"/>
    </source>
</evidence>
<dbReference type="InterPro" id="IPR014001">
    <property type="entry name" value="Helicase_ATP-bd"/>
</dbReference>
<feature type="compositionally biased region" description="Basic and acidic residues" evidence="8">
    <location>
        <begin position="1806"/>
        <end position="1817"/>
    </location>
</feature>
<dbReference type="SUPFAM" id="SSF57850">
    <property type="entry name" value="RING/U-box"/>
    <property type="match status" value="1"/>
</dbReference>
<dbReference type="Proteomes" id="UP000044602">
    <property type="component" value="Unassembled WGS sequence"/>
</dbReference>
<name>A0A0G4MDY9_VERLO</name>
<dbReference type="InterPro" id="IPR038718">
    <property type="entry name" value="SNF2-like_sf"/>
</dbReference>
<dbReference type="InterPro" id="IPR000330">
    <property type="entry name" value="SNF2_N"/>
</dbReference>
<evidence type="ECO:0000256" key="5">
    <source>
        <dbReference type="ARBA" id="ARBA00022840"/>
    </source>
</evidence>
<evidence type="ECO:0008006" key="14">
    <source>
        <dbReference type="Google" id="ProtNLM"/>
    </source>
</evidence>
<feature type="coiled-coil region" evidence="7">
    <location>
        <begin position="1025"/>
        <end position="1052"/>
    </location>
</feature>
<dbReference type="Gene3D" id="1.20.1280.50">
    <property type="match status" value="1"/>
</dbReference>
<dbReference type="PANTHER" id="PTHR45865:SF1">
    <property type="entry name" value="E3 UBIQUITIN-PROTEIN LIGASE SHPRH"/>
    <property type="match status" value="1"/>
</dbReference>
<dbReference type="GO" id="GO:0061630">
    <property type="term" value="F:ubiquitin protein ligase activity"/>
    <property type="evidence" value="ECO:0007669"/>
    <property type="project" value="TreeGrafter"/>
</dbReference>
<dbReference type="InterPro" id="IPR036047">
    <property type="entry name" value="F-box-like_dom_sf"/>
</dbReference>
<dbReference type="GO" id="GO:0000209">
    <property type="term" value="P:protein polyubiquitination"/>
    <property type="evidence" value="ECO:0007669"/>
    <property type="project" value="TreeGrafter"/>
</dbReference>
<evidence type="ECO:0000256" key="6">
    <source>
        <dbReference type="PROSITE-ProRule" id="PRU00175"/>
    </source>
</evidence>
<dbReference type="InterPro" id="IPR001841">
    <property type="entry name" value="Znf_RING"/>
</dbReference>
<sequence length="2174" mass="244027">MPASKSKARLSKPFPLVDLNDEIPSALIEALVALRASDSNNTLREPPSKRAKLSRDDPFPAYLITRQTLSICRRAAETLDLPEPAIRNDVGGHLQLSYVNSQWSSKQLKLSVPSAGTASRAALALRPDSVSQALGACINIHSKESRADEGALWTTVGLRIERQGKNVQIVFDLELYWNATFSPFRLRTPRQRKISQMVLSTFFDDVETTTTTQAAETTWTPLDFYEAAFVPPATDGSALAIEVPGLNASLYPYQKRTLKWLLHREGMRWVPPSNGSAADLKSVEETGTLQPARSFGEIVSPSNVQWYLSHLYHAITPETSAFLSAEKEVRGGILSEEMGLGKTLEIIGLILLHRRQPADEDSYLHANNERLLKSGATLIVCPESLRQQWMDELERHAPHLLVSYYPGRGQFCSQTEEEVFRNMAAHDVIVTTYKTLTAEIHYATKPPERSRRREREYERPKSPLTQISWWRVCLDEAQMIETGVSAAALVARVLHRVNAWGVTGTPVKKDVQDLLGLLLFLRFEPYCSSPQVWKALTKHHKPLFHNLFHDIAIRHTKKLVRDELELPAQKRFVITLPFTAVEEQYYQSVFAEMAEVCNVDLDGNPMLADWDPKSYEEAMRTYLNRLRQAALHPEVGVQNRRALGHRAGPLRTVDEVLTAMIEQSDASIRTEQRAYFTARLNHGQLLENGPLVKEALVIWDQTRREVEEVVGKCRQELDAAMNAAKRTNSENGSVSNTNGTSDEDVVEGLDEYQASPEVGEALMRLRSALEVQHRAIFFCANARFQIKSNTDFTEPDSAEFSALQKLEEEGYETAKGVRREILSENHRKATKAMRKLGNDAASQNFVTIPELIPNPVKGLESATVVEKVEELYGFLNLQANLIDEWREVIVGLLLQPLVDEENETETTGDEFVNSTAIQEQLMVHVQVLRATIADRQDAISGLQNMLVKHETQTTKALAMDGEGPAPKTLIELLDMRNKVKPSLEEHGCLRGAIGELRALAARLPPHEPGKESRANMEHEVVNRQIKDIQAQIQAQAKASQRLERECDEFTNAMNLRLDYYRQLQAISDSVDVYEGPKTQDILTKWVNAAETAHRKLSSAEAKHRYLVSLREGGASKANEPKMCIICQTDFTIGVLTVCGHQFCKQCLMLWFKAHHNCPMCKRKLKITDLHTITLKPRELTLHTEDAPTSTPGKKRSAARNKSAIYSEFGADKLAQIRDVDLEGPPLTTKVDSIVRHLLWLRESDPGAKSIVFSHASIPQPPAAGRRPTSMYKAKGRGGPPQRTSILSALKATEMLGSKPTLPAEILVAILDYLPVSDLMRVARCSWRMQEMVYDDTRWVARLKSMGCWDEAEARQHFENAMRRRREAAEQAKAAARQPGAGTNDASARPAGDMTIFDASVEEDRQKRMFELDGFEKLSLAPPQPASDPFKDPQALLDVIKNSRSIRGHARQEYGKIYGALGPFYQDLARARSHTDPVVFQVFRDPEQQAQMLSNLHTFAKSDWAQGWSEREQKLLTMTGIFEGAVLREFEQGYEFWDVDGRMRRYAHVLHTLNGGAASVDLFIQKHPIFNDTEIISANSVDCLNRAGADDADLEPSQMFFELLLKKANEQTSIMERIFPEAETSFWELIEKIRDDIILEYSTSLFDAAHQRSLGAYLKAVSGVFEQTMLFFQSLTPPKTSKETIETKAREMTIRVFEPHVDLYLQEELDFFTKHAESEVGTWEKRLSEQDASVESFYMSNINRQVDKTDFLSSFKKVVMMPVSVLPSFQAPFGSGAKPSTATPANGSGLNTPQLSRPETPGVRGSVDGRKSPLPDKAPTDELAAKAALMASRLEGIKSLFSIEVALNLVHAAQTSLGRAAQFIRLKGQYGEEAREQCETIFVVLLRILGTKHVQVGFEKAVGHLSNYNPREVSHHDQSGVAPLVQFIELVNVGDLISQMIDVFYEQQLAGPKIADKNDFLDPAGLAKRKWEQMLDENVAAGLNKGIDVLMDEVEFLHGSTQLPTDYNPQLDAAGGILADPGPTATAQRIVELVSAHTRMLVGSTDKSMLDVFNGEVGLRLFTAVCKHLKRQRVSTAGAIKLIADMNLYFEYIRTLRNQDLLAYFKALRELSQIYLIEPQHAKEMATIIADGDRFGGIFRAEEVYEYAQRRADWYQVKTKVERAMYGMEFANLDW</sequence>
<dbReference type="InterPro" id="IPR017907">
    <property type="entry name" value="Znf_RING_CS"/>
</dbReference>
<dbReference type="InterPro" id="IPR013083">
    <property type="entry name" value="Znf_RING/FYVE/PHD"/>
</dbReference>
<keyword evidence="7" id="KW-0175">Coiled coil</keyword>
<evidence type="ECO:0000256" key="3">
    <source>
        <dbReference type="ARBA" id="ARBA00022771"/>
    </source>
</evidence>
<proteinExistence type="predicted"/>
<evidence type="ECO:0000313" key="12">
    <source>
        <dbReference type="EMBL" id="CRK32351.1"/>
    </source>
</evidence>
<organism evidence="12 13">
    <name type="scientific">Verticillium longisporum</name>
    <name type="common">Verticillium dahliae var. longisporum</name>
    <dbReference type="NCBI Taxonomy" id="100787"/>
    <lineage>
        <taxon>Eukaryota</taxon>
        <taxon>Fungi</taxon>
        <taxon>Dikarya</taxon>
        <taxon>Ascomycota</taxon>
        <taxon>Pezizomycotina</taxon>
        <taxon>Sordariomycetes</taxon>
        <taxon>Hypocreomycetidae</taxon>
        <taxon>Glomerellales</taxon>
        <taxon>Plectosphaerellaceae</taxon>
        <taxon>Verticillium</taxon>
    </lineage>
</organism>
<dbReference type="PROSITE" id="PS50181">
    <property type="entry name" value="FBOX"/>
    <property type="match status" value="1"/>
</dbReference>
<dbReference type="Pfam" id="PF00176">
    <property type="entry name" value="SNF2-rel_dom"/>
    <property type="match status" value="1"/>
</dbReference>
<dbReference type="SMART" id="SM00184">
    <property type="entry name" value="RING"/>
    <property type="match status" value="1"/>
</dbReference>
<evidence type="ECO:0000313" key="13">
    <source>
        <dbReference type="Proteomes" id="UP000044602"/>
    </source>
</evidence>
<evidence type="ECO:0000259" key="9">
    <source>
        <dbReference type="PROSITE" id="PS50089"/>
    </source>
</evidence>
<feature type="region of interest" description="Disordered" evidence="8">
    <location>
        <begin position="1366"/>
        <end position="1390"/>
    </location>
</feature>
<dbReference type="GO" id="GO:0008270">
    <property type="term" value="F:zinc ion binding"/>
    <property type="evidence" value="ECO:0007669"/>
    <property type="project" value="UniProtKB-KW"/>
</dbReference>
<dbReference type="Pfam" id="PF13639">
    <property type="entry name" value="zf-RING_2"/>
    <property type="match status" value="1"/>
</dbReference>
<dbReference type="Pfam" id="PF12937">
    <property type="entry name" value="F-box-like"/>
    <property type="match status" value="1"/>
</dbReference>
<dbReference type="Pfam" id="PF26021">
    <property type="entry name" value="Ferritin_C144_05"/>
    <property type="match status" value="1"/>
</dbReference>
<feature type="domain" description="F-box" evidence="10">
    <location>
        <begin position="1295"/>
        <end position="1341"/>
    </location>
</feature>
<keyword evidence="1" id="KW-0479">Metal-binding</keyword>
<dbReference type="Gene3D" id="3.30.40.10">
    <property type="entry name" value="Zinc/RING finger domain, C3HC4 (zinc finger)"/>
    <property type="match status" value="1"/>
</dbReference>
<dbReference type="GO" id="GO:0005634">
    <property type="term" value="C:nucleus"/>
    <property type="evidence" value="ECO:0007669"/>
    <property type="project" value="TreeGrafter"/>
</dbReference>
<dbReference type="Pfam" id="PF07393">
    <property type="entry name" value="Sec10_HB"/>
    <property type="match status" value="1"/>
</dbReference>
<evidence type="ECO:0000256" key="7">
    <source>
        <dbReference type="SAM" id="Coils"/>
    </source>
</evidence>
<protein>
    <recommendedName>
        <fullName evidence="14">F-box domain-containing protein</fullName>
    </recommendedName>
</protein>
<dbReference type="InterPro" id="IPR048627">
    <property type="entry name" value="Sec10_HB"/>
</dbReference>
<dbReference type="InterPro" id="IPR059033">
    <property type="entry name" value="C144_05_dom"/>
</dbReference>
<keyword evidence="3 6" id="KW-0863">Zinc-finger</keyword>
<keyword evidence="2" id="KW-0547">Nucleotide-binding</keyword>
<dbReference type="FunFam" id="3.40.50.10810:FF:000059">
    <property type="entry name" value="SNF2 family helicase/ATPase, putative"/>
    <property type="match status" value="1"/>
</dbReference>
<evidence type="ECO:0000259" key="11">
    <source>
        <dbReference type="PROSITE" id="PS51192"/>
    </source>
</evidence>